<dbReference type="GO" id="GO:0009055">
    <property type="term" value="F:electron transfer activity"/>
    <property type="evidence" value="ECO:0007669"/>
    <property type="project" value="TreeGrafter"/>
</dbReference>
<keyword evidence="9" id="KW-1185">Reference proteome</keyword>
<dbReference type="GO" id="GO:0140647">
    <property type="term" value="P:P450-containing electron transport chain"/>
    <property type="evidence" value="ECO:0007669"/>
    <property type="project" value="InterPro"/>
</dbReference>
<dbReference type="InterPro" id="IPR001055">
    <property type="entry name" value="Adrenodoxin-like"/>
</dbReference>
<dbReference type="PANTHER" id="PTHR23426:SF65">
    <property type="entry name" value="FERREDOXIN-2, MITOCHONDRIAL"/>
    <property type="match status" value="1"/>
</dbReference>
<evidence type="ECO:0000256" key="1">
    <source>
        <dbReference type="ARBA" id="ARBA00010914"/>
    </source>
</evidence>
<reference evidence="8 9" key="1">
    <citation type="submission" date="2016-12" db="EMBL/GenBank/DDBJ databases">
        <title>Study of bacterial adaptation to deep sea.</title>
        <authorList>
            <person name="Song J."/>
            <person name="Yoshizawa S."/>
            <person name="Kogure K."/>
        </authorList>
    </citation>
    <scope>NUCLEOTIDE SEQUENCE [LARGE SCALE GENOMIC DNA]</scope>
    <source>
        <strain evidence="8 9">SAORIC-165</strain>
    </source>
</reference>
<dbReference type="PROSITE" id="PS51085">
    <property type="entry name" value="2FE2S_FER_2"/>
    <property type="match status" value="1"/>
</dbReference>
<dbReference type="Pfam" id="PF00111">
    <property type="entry name" value="Fer2"/>
    <property type="match status" value="1"/>
</dbReference>
<keyword evidence="2" id="KW-0001">2Fe-2S</keyword>
<dbReference type="EMBL" id="MQWA01000001">
    <property type="protein sequence ID" value="PQJ29402.1"/>
    <property type="molecule type" value="Genomic_DNA"/>
</dbReference>
<dbReference type="CDD" id="cd00207">
    <property type="entry name" value="fer2"/>
    <property type="match status" value="1"/>
</dbReference>
<evidence type="ECO:0000256" key="3">
    <source>
        <dbReference type="ARBA" id="ARBA00022723"/>
    </source>
</evidence>
<comment type="cofactor">
    <cofactor evidence="6">
        <name>[2Fe-2S] cluster</name>
        <dbReference type="ChEBI" id="CHEBI:190135"/>
    </cofactor>
</comment>
<comment type="caution">
    <text evidence="8">The sequence shown here is derived from an EMBL/GenBank/DDBJ whole genome shotgun (WGS) entry which is preliminary data.</text>
</comment>
<dbReference type="RefSeq" id="WP_105043904.1">
    <property type="nucleotide sequence ID" value="NZ_MQWA01000001.1"/>
</dbReference>
<keyword evidence="3" id="KW-0479">Metal-binding</keyword>
<dbReference type="Proteomes" id="UP000239907">
    <property type="component" value="Unassembled WGS sequence"/>
</dbReference>
<evidence type="ECO:0000256" key="4">
    <source>
        <dbReference type="ARBA" id="ARBA00023004"/>
    </source>
</evidence>
<dbReference type="SUPFAM" id="SSF54292">
    <property type="entry name" value="2Fe-2S ferredoxin-like"/>
    <property type="match status" value="1"/>
</dbReference>
<evidence type="ECO:0000256" key="6">
    <source>
        <dbReference type="ARBA" id="ARBA00034078"/>
    </source>
</evidence>
<evidence type="ECO:0000256" key="5">
    <source>
        <dbReference type="ARBA" id="ARBA00023014"/>
    </source>
</evidence>
<dbReference type="PRINTS" id="PR00355">
    <property type="entry name" value="ADRENODOXIN"/>
</dbReference>
<dbReference type="InterPro" id="IPR001041">
    <property type="entry name" value="2Fe-2S_ferredoxin-type"/>
</dbReference>
<accession>A0A2S7U500</accession>
<evidence type="ECO:0000313" key="9">
    <source>
        <dbReference type="Proteomes" id="UP000239907"/>
    </source>
</evidence>
<organism evidence="8 9">
    <name type="scientific">Rubritalea profundi</name>
    <dbReference type="NCBI Taxonomy" id="1658618"/>
    <lineage>
        <taxon>Bacteria</taxon>
        <taxon>Pseudomonadati</taxon>
        <taxon>Verrucomicrobiota</taxon>
        <taxon>Verrucomicrobiia</taxon>
        <taxon>Verrucomicrobiales</taxon>
        <taxon>Rubritaleaceae</taxon>
        <taxon>Rubritalea</taxon>
    </lineage>
</organism>
<keyword evidence="5" id="KW-0411">Iron-sulfur</keyword>
<dbReference type="PANTHER" id="PTHR23426">
    <property type="entry name" value="FERREDOXIN/ADRENODOXIN"/>
    <property type="match status" value="1"/>
</dbReference>
<evidence type="ECO:0000259" key="7">
    <source>
        <dbReference type="PROSITE" id="PS51085"/>
    </source>
</evidence>
<protein>
    <recommendedName>
        <fullName evidence="7">2Fe-2S ferredoxin-type domain-containing protein</fullName>
    </recommendedName>
</protein>
<dbReference type="OrthoDB" id="9799640at2"/>
<dbReference type="Gene3D" id="3.10.20.30">
    <property type="match status" value="1"/>
</dbReference>
<name>A0A2S7U500_9BACT</name>
<dbReference type="AlphaFoldDB" id="A0A2S7U500"/>
<proteinExistence type="inferred from homology"/>
<dbReference type="GO" id="GO:0051537">
    <property type="term" value="F:2 iron, 2 sulfur cluster binding"/>
    <property type="evidence" value="ECO:0007669"/>
    <property type="project" value="UniProtKB-KW"/>
</dbReference>
<keyword evidence="4" id="KW-0408">Iron</keyword>
<feature type="domain" description="2Fe-2S ferredoxin-type" evidence="7">
    <location>
        <begin position="3"/>
        <end position="105"/>
    </location>
</feature>
<evidence type="ECO:0000313" key="8">
    <source>
        <dbReference type="EMBL" id="PQJ29402.1"/>
    </source>
</evidence>
<dbReference type="GO" id="GO:0046872">
    <property type="term" value="F:metal ion binding"/>
    <property type="evidence" value="ECO:0007669"/>
    <property type="project" value="UniProtKB-KW"/>
</dbReference>
<comment type="similarity">
    <text evidence="1">Belongs to the adrenodoxin/putidaredoxin family.</text>
</comment>
<evidence type="ECO:0000256" key="2">
    <source>
        <dbReference type="ARBA" id="ARBA00022714"/>
    </source>
</evidence>
<dbReference type="InterPro" id="IPR036010">
    <property type="entry name" value="2Fe-2S_ferredoxin-like_sf"/>
</dbReference>
<sequence length="105" mass="11518">MPTKITFITQDGSKVVVEDAIGTLMEVATEHDVEGIDGDCGGVCSCSTCHVKVKREWLDKVGVADEIEQDMLDLEDETDERSRLCCQIEVVEEFDGLIVEVAPLS</sequence>
<gene>
    <name evidence="8" type="ORF">BSZ32_13505</name>
</gene>
<dbReference type="InterPro" id="IPR012675">
    <property type="entry name" value="Beta-grasp_dom_sf"/>
</dbReference>